<dbReference type="AlphaFoldDB" id="A0A1G2CF31"/>
<gene>
    <name evidence="1" type="ORF">A2945_00610</name>
</gene>
<dbReference type="EMBL" id="MHLA01000010">
    <property type="protein sequence ID" value="OGY99995.1"/>
    <property type="molecule type" value="Genomic_DNA"/>
</dbReference>
<name>A0A1G2CF31_9BACT</name>
<accession>A0A1G2CF31</accession>
<proteinExistence type="predicted"/>
<sequence>MSRKGFAFLVLLFAIVGAIAVAVGTVSYFGFVSKKDTSMDNGTACTQDAMQCPDGSYVGRTGPNCEFAECPASNINIVPSPTPLPQPPPPEIVFSYPYPVQWKAEKGGSVILTKVAFGEIQIAPDIASGKLADLSRGLLYRGRQSVYGVELTLKINSGGMALCNPLFTSLKLELNEEGNMASPEIMTNICMMTHSTYDNQKVIFVAPESLTEAMVRVINSDGSPNTFFTIKVLPNGTLRVISAPTQG</sequence>
<organism evidence="1 2">
    <name type="scientific">Candidatus Liptonbacteria bacterium RIFCSPLOWO2_01_FULL_52_25</name>
    <dbReference type="NCBI Taxonomy" id="1798650"/>
    <lineage>
        <taxon>Bacteria</taxon>
        <taxon>Candidatus Liptoniibacteriota</taxon>
    </lineage>
</organism>
<dbReference type="STRING" id="1798650.A2945_00610"/>
<evidence type="ECO:0000313" key="1">
    <source>
        <dbReference type="EMBL" id="OGY99995.1"/>
    </source>
</evidence>
<comment type="caution">
    <text evidence="1">The sequence shown here is derived from an EMBL/GenBank/DDBJ whole genome shotgun (WGS) entry which is preliminary data.</text>
</comment>
<reference evidence="1 2" key="1">
    <citation type="journal article" date="2016" name="Nat. Commun.">
        <title>Thousands of microbial genomes shed light on interconnected biogeochemical processes in an aquifer system.</title>
        <authorList>
            <person name="Anantharaman K."/>
            <person name="Brown C.T."/>
            <person name="Hug L.A."/>
            <person name="Sharon I."/>
            <person name="Castelle C.J."/>
            <person name="Probst A.J."/>
            <person name="Thomas B.C."/>
            <person name="Singh A."/>
            <person name="Wilkins M.J."/>
            <person name="Karaoz U."/>
            <person name="Brodie E.L."/>
            <person name="Williams K.H."/>
            <person name="Hubbard S.S."/>
            <person name="Banfield J.F."/>
        </authorList>
    </citation>
    <scope>NUCLEOTIDE SEQUENCE [LARGE SCALE GENOMIC DNA]</scope>
</reference>
<dbReference type="Proteomes" id="UP000178880">
    <property type="component" value="Unassembled WGS sequence"/>
</dbReference>
<protein>
    <submittedName>
        <fullName evidence="1">Uncharacterized protein</fullName>
    </submittedName>
</protein>
<evidence type="ECO:0000313" key="2">
    <source>
        <dbReference type="Proteomes" id="UP000178880"/>
    </source>
</evidence>